<dbReference type="GO" id="GO:0035539">
    <property type="term" value="F:8-oxo-7,8-dihydrodeoxyguanosine triphosphate pyrophosphatase activity"/>
    <property type="evidence" value="ECO:0007669"/>
    <property type="project" value="TreeGrafter"/>
</dbReference>
<dbReference type="EMBL" id="JAAYSM010000361">
    <property type="protein sequence ID" value="NLJ19190.1"/>
    <property type="molecule type" value="Genomic_DNA"/>
</dbReference>
<comment type="caution">
    <text evidence="9">The sequence shown here is derived from an EMBL/GenBank/DDBJ whole genome shotgun (WGS) entry which is preliminary data.</text>
</comment>
<dbReference type="InterPro" id="IPR015797">
    <property type="entry name" value="NUDIX_hydrolase-like_dom_sf"/>
</dbReference>
<keyword evidence="5" id="KW-0378">Hydrolase</keyword>
<keyword evidence="4" id="KW-0227">DNA damage</keyword>
<comment type="cofactor">
    <cofactor evidence="1">
        <name>Mg(2+)</name>
        <dbReference type="ChEBI" id="CHEBI:18420"/>
    </cofactor>
</comment>
<evidence type="ECO:0000256" key="3">
    <source>
        <dbReference type="ARBA" id="ARBA00022723"/>
    </source>
</evidence>
<protein>
    <submittedName>
        <fullName evidence="9">NUDIX domain-containing protein</fullName>
    </submittedName>
</protein>
<dbReference type="GO" id="GO:0044716">
    <property type="term" value="F:8-oxo-GDP phosphatase activity"/>
    <property type="evidence" value="ECO:0007669"/>
    <property type="project" value="TreeGrafter"/>
</dbReference>
<evidence type="ECO:0000256" key="2">
    <source>
        <dbReference type="ARBA" id="ARBA00005582"/>
    </source>
</evidence>
<sequence length="85" mass="9980">EAALIREIKEELNAEIEVVEFIMTVNHEYETFKITLHAYLCELVSETITLKEHVDSKWVTKENIDKLRWADADIPIIKLLKIQNV</sequence>
<proteinExistence type="inferred from homology"/>
<evidence type="ECO:0000256" key="6">
    <source>
        <dbReference type="ARBA" id="ARBA00022842"/>
    </source>
</evidence>
<comment type="similarity">
    <text evidence="2">Belongs to the Nudix hydrolase family.</text>
</comment>
<evidence type="ECO:0000313" key="10">
    <source>
        <dbReference type="Proteomes" id="UP000541058"/>
    </source>
</evidence>
<name>A0A7X8C568_9LACT</name>
<dbReference type="GO" id="GO:0044715">
    <property type="term" value="F:8-oxo-dGDP phosphatase activity"/>
    <property type="evidence" value="ECO:0007669"/>
    <property type="project" value="TreeGrafter"/>
</dbReference>
<feature type="non-terminal residue" evidence="9">
    <location>
        <position position="1"/>
    </location>
</feature>
<evidence type="ECO:0000256" key="4">
    <source>
        <dbReference type="ARBA" id="ARBA00022763"/>
    </source>
</evidence>
<dbReference type="SUPFAM" id="SSF55811">
    <property type="entry name" value="Nudix"/>
    <property type="match status" value="1"/>
</dbReference>
<dbReference type="RefSeq" id="WP_276649546.1">
    <property type="nucleotide sequence ID" value="NZ_JAAYSM010000361.1"/>
</dbReference>
<dbReference type="Gene3D" id="3.90.79.10">
    <property type="entry name" value="Nucleoside Triphosphate Pyrophosphohydrolase"/>
    <property type="match status" value="1"/>
</dbReference>
<gene>
    <name evidence="9" type="ORF">GX355_10045</name>
</gene>
<dbReference type="GO" id="GO:0006281">
    <property type="term" value="P:DNA repair"/>
    <property type="evidence" value="ECO:0007669"/>
    <property type="project" value="UniProtKB-KW"/>
</dbReference>
<evidence type="ECO:0000256" key="7">
    <source>
        <dbReference type="ARBA" id="ARBA00023204"/>
    </source>
</evidence>
<keyword evidence="3" id="KW-0479">Metal-binding</keyword>
<evidence type="ECO:0000256" key="5">
    <source>
        <dbReference type="ARBA" id="ARBA00022801"/>
    </source>
</evidence>
<dbReference type="AlphaFoldDB" id="A0A7X8C568"/>
<accession>A0A7X8C568</accession>
<dbReference type="PANTHER" id="PTHR47707:SF1">
    <property type="entry name" value="NUDIX HYDROLASE FAMILY PROTEIN"/>
    <property type="match status" value="1"/>
</dbReference>
<organism evidence="9 10">
    <name type="scientific">Globicatella sulfidifaciens</name>
    <dbReference type="NCBI Taxonomy" id="136093"/>
    <lineage>
        <taxon>Bacteria</taxon>
        <taxon>Bacillati</taxon>
        <taxon>Bacillota</taxon>
        <taxon>Bacilli</taxon>
        <taxon>Lactobacillales</taxon>
        <taxon>Aerococcaceae</taxon>
        <taxon>Globicatella</taxon>
    </lineage>
</organism>
<feature type="domain" description="Adenine DNA glycosylase C-terminal" evidence="8">
    <location>
        <begin position="6"/>
        <end position="78"/>
    </location>
</feature>
<dbReference type="InterPro" id="IPR029119">
    <property type="entry name" value="MutY_C"/>
</dbReference>
<dbReference type="Pfam" id="PF14815">
    <property type="entry name" value="NUDIX_4"/>
    <property type="match status" value="1"/>
</dbReference>
<dbReference type="GO" id="GO:0046872">
    <property type="term" value="F:metal ion binding"/>
    <property type="evidence" value="ECO:0007669"/>
    <property type="project" value="UniProtKB-KW"/>
</dbReference>
<dbReference type="InterPro" id="IPR047127">
    <property type="entry name" value="MutT-like"/>
</dbReference>
<keyword evidence="7" id="KW-0234">DNA repair</keyword>
<keyword evidence="6" id="KW-0460">Magnesium</keyword>
<dbReference type="PANTHER" id="PTHR47707">
    <property type="entry name" value="8-OXO-DGTP DIPHOSPHATASE"/>
    <property type="match status" value="1"/>
</dbReference>
<dbReference type="GO" id="GO:0008413">
    <property type="term" value="F:8-oxo-7,8-dihydroguanosine triphosphate pyrophosphatase activity"/>
    <property type="evidence" value="ECO:0007669"/>
    <property type="project" value="TreeGrafter"/>
</dbReference>
<reference evidence="9 10" key="1">
    <citation type="journal article" date="2020" name="Biotechnol. Biofuels">
        <title>New insights from the biogas microbiome by comprehensive genome-resolved metagenomics of nearly 1600 species originating from multiple anaerobic digesters.</title>
        <authorList>
            <person name="Campanaro S."/>
            <person name="Treu L."/>
            <person name="Rodriguez-R L.M."/>
            <person name="Kovalovszki A."/>
            <person name="Ziels R.M."/>
            <person name="Maus I."/>
            <person name="Zhu X."/>
            <person name="Kougias P.G."/>
            <person name="Basile A."/>
            <person name="Luo G."/>
            <person name="Schluter A."/>
            <person name="Konstantinidis K.T."/>
            <person name="Angelidaki I."/>
        </authorList>
    </citation>
    <scope>NUCLEOTIDE SEQUENCE [LARGE SCALE GENOMIC DNA]</scope>
    <source>
        <strain evidence="9">AS23ysBPME_34</strain>
    </source>
</reference>
<evidence type="ECO:0000259" key="8">
    <source>
        <dbReference type="Pfam" id="PF14815"/>
    </source>
</evidence>
<dbReference type="Proteomes" id="UP000541058">
    <property type="component" value="Unassembled WGS sequence"/>
</dbReference>
<evidence type="ECO:0000256" key="1">
    <source>
        <dbReference type="ARBA" id="ARBA00001946"/>
    </source>
</evidence>
<evidence type="ECO:0000313" key="9">
    <source>
        <dbReference type="EMBL" id="NLJ19190.1"/>
    </source>
</evidence>